<gene>
    <name evidence="8" type="ORF">GCM10011332_06390</name>
</gene>
<dbReference type="CDD" id="cd00433">
    <property type="entry name" value="Peptidase_M17"/>
    <property type="match status" value="1"/>
</dbReference>
<dbReference type="GO" id="GO:0030145">
    <property type="term" value="F:manganese ion binding"/>
    <property type="evidence" value="ECO:0007669"/>
    <property type="project" value="InterPro"/>
</dbReference>
<dbReference type="Gene3D" id="3.40.220.10">
    <property type="entry name" value="Leucine Aminopeptidase, subunit E, domain 1"/>
    <property type="match status" value="1"/>
</dbReference>
<dbReference type="GO" id="GO:0070006">
    <property type="term" value="F:metalloaminopeptidase activity"/>
    <property type="evidence" value="ECO:0007669"/>
    <property type="project" value="InterPro"/>
</dbReference>
<feature type="domain" description="M17 aminopeptidase N-terminal" evidence="7">
    <location>
        <begin position="36"/>
        <end position="150"/>
    </location>
</feature>
<keyword evidence="3" id="KW-0645">Protease</keyword>
<feature type="domain" description="Cytosol aminopeptidase" evidence="6">
    <location>
        <begin position="167"/>
        <end position="469"/>
    </location>
</feature>
<organism evidence="8 9">
    <name type="scientific">Terasakiella brassicae</name>
    <dbReference type="NCBI Taxonomy" id="1634917"/>
    <lineage>
        <taxon>Bacteria</taxon>
        <taxon>Pseudomonadati</taxon>
        <taxon>Pseudomonadota</taxon>
        <taxon>Alphaproteobacteria</taxon>
        <taxon>Rhodospirillales</taxon>
        <taxon>Terasakiellaceae</taxon>
        <taxon>Terasakiella</taxon>
    </lineage>
</organism>
<dbReference type="InterPro" id="IPR048816">
    <property type="entry name" value="Peptidase_M17_N_1"/>
</dbReference>
<comment type="caution">
    <text evidence="8">The sequence shown here is derived from an EMBL/GenBank/DDBJ whole genome shotgun (WGS) entry which is preliminary data.</text>
</comment>
<evidence type="ECO:0000259" key="7">
    <source>
        <dbReference type="Pfam" id="PF21337"/>
    </source>
</evidence>
<keyword evidence="9" id="KW-1185">Reference proteome</keyword>
<accession>A0A917BR60</accession>
<evidence type="ECO:0000313" key="9">
    <source>
        <dbReference type="Proteomes" id="UP000632498"/>
    </source>
</evidence>
<name>A0A917BR60_9PROT</name>
<protein>
    <submittedName>
        <fullName evidence="8">Leucyl aminopeptidase</fullName>
    </submittedName>
</protein>
<proteinExistence type="inferred from homology"/>
<keyword evidence="4" id="KW-0378">Hydrolase</keyword>
<dbReference type="Proteomes" id="UP000632498">
    <property type="component" value="Unassembled WGS sequence"/>
</dbReference>
<evidence type="ECO:0000256" key="2">
    <source>
        <dbReference type="ARBA" id="ARBA00022438"/>
    </source>
</evidence>
<dbReference type="InterPro" id="IPR000819">
    <property type="entry name" value="Peptidase_M17_C"/>
</dbReference>
<evidence type="ECO:0000256" key="3">
    <source>
        <dbReference type="ARBA" id="ARBA00022670"/>
    </source>
</evidence>
<dbReference type="Pfam" id="PF00883">
    <property type="entry name" value="Peptidase_M17"/>
    <property type="match status" value="1"/>
</dbReference>
<dbReference type="PANTHER" id="PTHR11963:SF20">
    <property type="entry name" value="PEPTIDASE B"/>
    <property type="match status" value="1"/>
</dbReference>
<evidence type="ECO:0000256" key="4">
    <source>
        <dbReference type="ARBA" id="ARBA00022801"/>
    </source>
</evidence>
<comment type="similarity">
    <text evidence="1">Belongs to the peptidase M17 family.</text>
</comment>
<keyword evidence="2 8" id="KW-0031">Aminopeptidase</keyword>
<reference evidence="8" key="1">
    <citation type="journal article" date="2014" name="Int. J. Syst. Evol. Microbiol.">
        <title>Complete genome sequence of Corynebacterium casei LMG S-19264T (=DSM 44701T), isolated from a smear-ripened cheese.</title>
        <authorList>
            <consortium name="US DOE Joint Genome Institute (JGI-PGF)"/>
            <person name="Walter F."/>
            <person name="Albersmeier A."/>
            <person name="Kalinowski J."/>
            <person name="Ruckert C."/>
        </authorList>
    </citation>
    <scope>NUCLEOTIDE SEQUENCE</scope>
    <source>
        <strain evidence="8">CGMCC 1.15254</strain>
    </source>
</reference>
<dbReference type="EMBL" id="BMHV01000004">
    <property type="protein sequence ID" value="GGF55696.1"/>
    <property type="molecule type" value="Genomic_DNA"/>
</dbReference>
<dbReference type="InterPro" id="IPR043472">
    <property type="entry name" value="Macro_dom-like"/>
</dbReference>
<dbReference type="InterPro" id="IPR011356">
    <property type="entry name" value="Leucine_aapep/pepB"/>
</dbReference>
<dbReference type="GO" id="GO:0005737">
    <property type="term" value="C:cytoplasm"/>
    <property type="evidence" value="ECO:0007669"/>
    <property type="project" value="InterPro"/>
</dbReference>
<dbReference type="GO" id="GO:0006508">
    <property type="term" value="P:proteolysis"/>
    <property type="evidence" value="ECO:0007669"/>
    <property type="project" value="UniProtKB-KW"/>
</dbReference>
<keyword evidence="5" id="KW-0464">Manganese</keyword>
<evidence type="ECO:0000259" key="6">
    <source>
        <dbReference type="Pfam" id="PF00883"/>
    </source>
</evidence>
<dbReference type="SUPFAM" id="SSF53187">
    <property type="entry name" value="Zn-dependent exopeptidases"/>
    <property type="match status" value="1"/>
</dbReference>
<dbReference type="AlphaFoldDB" id="A0A917BR60"/>
<evidence type="ECO:0000313" key="8">
    <source>
        <dbReference type="EMBL" id="GGF55696.1"/>
    </source>
</evidence>
<dbReference type="Pfam" id="PF21337">
    <property type="entry name" value="Peptidase_M17_N_1"/>
    <property type="match status" value="1"/>
</dbReference>
<sequence>MQSGHYGDKSSHLKKDASMPSLDYLLDKSDDKTITLVPVPTEEFEKWLKKQDKETKSWIEANEFKAAGGTTLALPGKKGTIEDILVGISVHTPMWDYAALPAKLPNATYRIKGRLGREEATSACLGWALGCYSFDWYKESTKDFARLIKPKFADELSVTALAEGIELTRDLINIPAADMGPVELAQAAQDLADEFQADCQIIIDQDLIEQNFPAVYAVGKGAESTRRPRLIDLKWGTLDGPQITLVGKGVCFDTGGLDIKPAQFMKLMKKDMGGAAHVLGLAKAIMRAELPVNLRVIIPAVENAVSDKAMRPLDVVDSRKGLTIEIGHTDAEGRVVLADGLALACEDKPDMVLDFATLTGAARVALGTELPALFSNNDELANDLLNAGQEEDDNMWRLPLWAPYRKMIDGKTADLSNESSAPYGGAITAALFLQEFVEKDIAWAHLDVMGWNTATKAGRPEGGEAMGLRAAFAMIKNRT</sequence>
<dbReference type="PRINTS" id="PR00481">
    <property type="entry name" value="LAMNOPPTDASE"/>
</dbReference>
<reference evidence="8" key="2">
    <citation type="submission" date="2020-09" db="EMBL/GenBank/DDBJ databases">
        <authorList>
            <person name="Sun Q."/>
            <person name="Zhou Y."/>
        </authorList>
    </citation>
    <scope>NUCLEOTIDE SEQUENCE</scope>
    <source>
        <strain evidence="8">CGMCC 1.15254</strain>
    </source>
</reference>
<dbReference type="Gene3D" id="3.40.630.10">
    <property type="entry name" value="Zn peptidases"/>
    <property type="match status" value="1"/>
</dbReference>
<evidence type="ECO:0000256" key="1">
    <source>
        <dbReference type="ARBA" id="ARBA00009528"/>
    </source>
</evidence>
<dbReference type="PANTHER" id="PTHR11963">
    <property type="entry name" value="LEUCINE AMINOPEPTIDASE-RELATED"/>
    <property type="match status" value="1"/>
</dbReference>
<evidence type="ECO:0000256" key="5">
    <source>
        <dbReference type="ARBA" id="ARBA00023211"/>
    </source>
</evidence>